<organism evidence="2 3">
    <name type="scientific">Lepraria neglecta</name>
    <dbReference type="NCBI Taxonomy" id="209136"/>
    <lineage>
        <taxon>Eukaryota</taxon>
        <taxon>Fungi</taxon>
        <taxon>Dikarya</taxon>
        <taxon>Ascomycota</taxon>
        <taxon>Pezizomycotina</taxon>
        <taxon>Lecanoromycetes</taxon>
        <taxon>OSLEUM clade</taxon>
        <taxon>Lecanoromycetidae</taxon>
        <taxon>Lecanorales</taxon>
        <taxon>Lecanorineae</taxon>
        <taxon>Stereocaulaceae</taxon>
        <taxon>Lepraria</taxon>
    </lineage>
</organism>
<dbReference type="Proteomes" id="UP001276659">
    <property type="component" value="Unassembled WGS sequence"/>
</dbReference>
<keyword evidence="3" id="KW-1185">Reference proteome</keyword>
<dbReference type="EMBL" id="JASNWA010000007">
    <property type="protein sequence ID" value="KAK3172973.1"/>
    <property type="molecule type" value="Genomic_DNA"/>
</dbReference>
<gene>
    <name evidence="2" type="ORF">OEA41_006299</name>
</gene>
<name>A0AAD9ZBB9_9LECA</name>
<feature type="region of interest" description="Disordered" evidence="1">
    <location>
        <begin position="50"/>
        <end position="77"/>
    </location>
</feature>
<sequence>MEHQEGTTRHLMLTGFNYDDRKRFPGNWRVTMTQFDPDWIDDPDYAGLMPIPPPEYLDDDENRRMPSSNVCNVTTDN</sequence>
<protein>
    <submittedName>
        <fullName evidence="2">Uncharacterized protein</fullName>
    </submittedName>
</protein>
<proteinExistence type="predicted"/>
<reference evidence="2" key="1">
    <citation type="submission" date="2022-11" db="EMBL/GenBank/DDBJ databases">
        <title>Chromosomal genome sequence assembly and mating type (MAT) locus characterization of the leprose asexual lichenized fungus Lepraria neglecta (Nyl.) Erichsen.</title>
        <authorList>
            <person name="Allen J.L."/>
            <person name="Pfeffer B."/>
        </authorList>
    </citation>
    <scope>NUCLEOTIDE SEQUENCE</scope>
    <source>
        <strain evidence="2">Allen 5258</strain>
    </source>
</reference>
<feature type="compositionally biased region" description="Polar residues" evidence="1">
    <location>
        <begin position="65"/>
        <end position="77"/>
    </location>
</feature>
<evidence type="ECO:0000256" key="1">
    <source>
        <dbReference type="SAM" id="MobiDB-lite"/>
    </source>
</evidence>
<accession>A0AAD9ZBB9</accession>
<dbReference type="AlphaFoldDB" id="A0AAD9ZBB9"/>
<evidence type="ECO:0000313" key="3">
    <source>
        <dbReference type="Proteomes" id="UP001276659"/>
    </source>
</evidence>
<evidence type="ECO:0000313" key="2">
    <source>
        <dbReference type="EMBL" id="KAK3172973.1"/>
    </source>
</evidence>
<comment type="caution">
    <text evidence="2">The sequence shown here is derived from an EMBL/GenBank/DDBJ whole genome shotgun (WGS) entry which is preliminary data.</text>
</comment>